<dbReference type="Pfam" id="PF22664">
    <property type="entry name" value="TRI-like_N"/>
    <property type="match status" value="1"/>
</dbReference>
<dbReference type="InterPro" id="IPR054710">
    <property type="entry name" value="Tri101-like_N"/>
</dbReference>
<evidence type="ECO:0000313" key="4">
    <source>
        <dbReference type="EMBL" id="KAK4130818.1"/>
    </source>
</evidence>
<feature type="compositionally biased region" description="Pro residues" evidence="2">
    <location>
        <begin position="191"/>
        <end position="204"/>
    </location>
</feature>
<protein>
    <recommendedName>
        <fullName evidence="3">Trichothecene 3-O-acetyltransferase-like N-terminal domain-containing protein</fullName>
    </recommendedName>
</protein>
<feature type="region of interest" description="Disordered" evidence="2">
    <location>
        <begin position="181"/>
        <end position="207"/>
    </location>
</feature>
<name>A0AAN6UD48_9PEZI</name>
<gene>
    <name evidence="4" type="ORF">BT67DRAFT_389952</name>
</gene>
<evidence type="ECO:0000256" key="2">
    <source>
        <dbReference type="SAM" id="MobiDB-lite"/>
    </source>
</evidence>
<dbReference type="PANTHER" id="PTHR31642">
    <property type="entry name" value="TRICHOTHECENE 3-O-ACETYLTRANSFERASE"/>
    <property type="match status" value="1"/>
</dbReference>
<dbReference type="Proteomes" id="UP001304895">
    <property type="component" value="Unassembled WGS sequence"/>
</dbReference>
<evidence type="ECO:0000256" key="1">
    <source>
        <dbReference type="ARBA" id="ARBA00022679"/>
    </source>
</evidence>
<keyword evidence="1" id="KW-0808">Transferase</keyword>
<comment type="caution">
    <text evidence="4">The sequence shown here is derived from an EMBL/GenBank/DDBJ whole genome shotgun (WGS) entry which is preliminary data.</text>
</comment>
<dbReference type="AlphaFoldDB" id="A0AAN6UD48"/>
<proteinExistence type="predicted"/>
<dbReference type="Pfam" id="PF02458">
    <property type="entry name" value="Transferase"/>
    <property type="match status" value="1"/>
</dbReference>
<evidence type="ECO:0000313" key="5">
    <source>
        <dbReference type="Proteomes" id="UP001304895"/>
    </source>
</evidence>
<accession>A0AAN6UD48</accession>
<organism evidence="4 5">
    <name type="scientific">Trichocladium antarcticum</name>
    <dbReference type="NCBI Taxonomy" id="1450529"/>
    <lineage>
        <taxon>Eukaryota</taxon>
        <taxon>Fungi</taxon>
        <taxon>Dikarya</taxon>
        <taxon>Ascomycota</taxon>
        <taxon>Pezizomycotina</taxon>
        <taxon>Sordariomycetes</taxon>
        <taxon>Sordariomycetidae</taxon>
        <taxon>Sordariales</taxon>
        <taxon>Chaetomiaceae</taxon>
        <taxon>Trichocladium</taxon>
    </lineage>
</organism>
<dbReference type="GO" id="GO:0016747">
    <property type="term" value="F:acyltransferase activity, transferring groups other than amino-acyl groups"/>
    <property type="evidence" value="ECO:0007669"/>
    <property type="project" value="TreeGrafter"/>
</dbReference>
<reference evidence="4" key="1">
    <citation type="journal article" date="2023" name="Mol. Phylogenet. Evol.">
        <title>Genome-scale phylogeny and comparative genomics of the fungal order Sordariales.</title>
        <authorList>
            <person name="Hensen N."/>
            <person name="Bonometti L."/>
            <person name="Westerberg I."/>
            <person name="Brannstrom I.O."/>
            <person name="Guillou S."/>
            <person name="Cros-Aarteil S."/>
            <person name="Calhoun S."/>
            <person name="Haridas S."/>
            <person name="Kuo A."/>
            <person name="Mondo S."/>
            <person name="Pangilinan J."/>
            <person name="Riley R."/>
            <person name="LaButti K."/>
            <person name="Andreopoulos B."/>
            <person name="Lipzen A."/>
            <person name="Chen C."/>
            <person name="Yan M."/>
            <person name="Daum C."/>
            <person name="Ng V."/>
            <person name="Clum A."/>
            <person name="Steindorff A."/>
            <person name="Ohm R.A."/>
            <person name="Martin F."/>
            <person name="Silar P."/>
            <person name="Natvig D.O."/>
            <person name="Lalanne C."/>
            <person name="Gautier V."/>
            <person name="Ament-Velasquez S.L."/>
            <person name="Kruys A."/>
            <person name="Hutchinson M.I."/>
            <person name="Powell A.J."/>
            <person name="Barry K."/>
            <person name="Miller A.N."/>
            <person name="Grigoriev I.V."/>
            <person name="Debuchy R."/>
            <person name="Gladieux P."/>
            <person name="Hiltunen Thoren M."/>
            <person name="Johannesson H."/>
        </authorList>
    </citation>
    <scope>NUCLEOTIDE SEQUENCE</scope>
    <source>
        <strain evidence="4">CBS 123565</strain>
    </source>
</reference>
<dbReference type="InterPro" id="IPR050317">
    <property type="entry name" value="Plant_Fungal_Acyltransferase"/>
</dbReference>
<dbReference type="PANTHER" id="PTHR31642:SF310">
    <property type="entry name" value="FATTY ALCOHOL:CAFFEOYL-COA ACYLTRANSFERASE"/>
    <property type="match status" value="1"/>
</dbReference>
<feature type="domain" description="Trichothecene 3-O-acetyltransferase-like N-terminal" evidence="3">
    <location>
        <begin position="19"/>
        <end position="174"/>
    </location>
</feature>
<dbReference type="InterPro" id="IPR023213">
    <property type="entry name" value="CAT-like_dom_sf"/>
</dbReference>
<keyword evidence="5" id="KW-1185">Reference proteome</keyword>
<reference evidence="4" key="2">
    <citation type="submission" date="2023-05" db="EMBL/GenBank/DDBJ databases">
        <authorList>
            <consortium name="Lawrence Berkeley National Laboratory"/>
            <person name="Steindorff A."/>
            <person name="Hensen N."/>
            <person name="Bonometti L."/>
            <person name="Westerberg I."/>
            <person name="Brannstrom I.O."/>
            <person name="Guillou S."/>
            <person name="Cros-Aarteil S."/>
            <person name="Calhoun S."/>
            <person name="Haridas S."/>
            <person name="Kuo A."/>
            <person name="Mondo S."/>
            <person name="Pangilinan J."/>
            <person name="Riley R."/>
            <person name="Labutti K."/>
            <person name="Andreopoulos B."/>
            <person name="Lipzen A."/>
            <person name="Chen C."/>
            <person name="Yanf M."/>
            <person name="Daum C."/>
            <person name="Ng V."/>
            <person name="Clum A."/>
            <person name="Ohm R."/>
            <person name="Martin F."/>
            <person name="Silar P."/>
            <person name="Natvig D."/>
            <person name="Lalanne C."/>
            <person name="Gautier V."/>
            <person name="Ament-Velasquez S.L."/>
            <person name="Kruys A."/>
            <person name="Hutchinson M.I."/>
            <person name="Powell A.J."/>
            <person name="Barry K."/>
            <person name="Miller A.N."/>
            <person name="Grigoriev I.V."/>
            <person name="Debuchy R."/>
            <person name="Gladieux P."/>
            <person name="Thoren M.H."/>
            <person name="Johannesson H."/>
        </authorList>
    </citation>
    <scope>NUCLEOTIDE SEQUENCE</scope>
    <source>
        <strain evidence="4">CBS 123565</strain>
    </source>
</reference>
<dbReference type="EMBL" id="MU853431">
    <property type="protein sequence ID" value="KAK4130818.1"/>
    <property type="molecule type" value="Genomic_DNA"/>
</dbReference>
<evidence type="ECO:0000259" key="3">
    <source>
        <dbReference type="Pfam" id="PF22664"/>
    </source>
</evidence>
<dbReference type="Gene3D" id="3.30.559.10">
    <property type="entry name" value="Chloramphenicol acetyltransferase-like domain"/>
    <property type="match status" value="2"/>
</dbReference>
<sequence length="518" mass="55007">MASAETAVLSPLDQYMPGLYTTIFLVFESAHPARAVDRLRTGLHMVNQRLPYLRGRVFATEANNPRDRGRLAIQWSLADNGVTMTEACIDAGQDNAAALPGMCFRQLKRKGAPLHYFPDSLSPLPALVDLKTDVGVPALAVNYALLAGGVVLGVSVQHAVADGSGMAELLRLFAHCTRSGGGGGDAAPLTLGPPPPPPPPPDPQEPLHRDRLLRLATTQGPREKLPFRTLLARHPEFGLLSDLVAAGGLPAWPPSPVGSSKVFAFDGAKLQAVKAALQAREPSPAAERITINTVLCAILWCCITRVRATRRDGAWSARRSKLGFAVNGRTRLPPGEVVSGPSFLGNVNIYGLAEAAVSELEAAATAPIHVTALGPAVRAIARAVRHITPEHIADVIELVDQAPDTQDIIPGWSGIHTADMTITSWANMSLYDFDFGTGLGKPAFVRVPEMETDGLAIVLPRRRSVPETCRGACSAAAGVEGIEVVVAMYLEDMAALERDPVWASFLVCDGRSDSGPVD</sequence>